<dbReference type="InterPro" id="IPR045086">
    <property type="entry name" value="OBG_GTPase"/>
</dbReference>
<feature type="non-terminal residue" evidence="3">
    <location>
        <position position="77"/>
    </location>
</feature>
<sequence>MKLRFKIRAGKGGDGCVSFRHLRRRPKGGPDGGDGGDGGDVILLGDRSVDGLHHLSGRLVYKAGDGQPGGGNGRRGR</sequence>
<name>A0A660SJG8_UNCW3</name>
<dbReference type="PROSITE" id="PS51883">
    <property type="entry name" value="OBG"/>
    <property type="match status" value="1"/>
</dbReference>
<dbReference type="PANTHER" id="PTHR11702:SF31">
    <property type="entry name" value="MITOCHONDRIAL RIBOSOME-ASSOCIATED GTPASE 2"/>
    <property type="match status" value="1"/>
</dbReference>
<accession>A0A660SJG8</accession>
<feature type="domain" description="Obg" evidence="2">
    <location>
        <begin position="1"/>
        <end position="77"/>
    </location>
</feature>
<dbReference type="AlphaFoldDB" id="A0A660SJG8"/>
<dbReference type="InterPro" id="IPR006169">
    <property type="entry name" value="GTP1_OBG_dom"/>
</dbReference>
<organism evidence="3 4">
    <name type="scientific">candidate division WOR-3 bacterium</name>
    <dbReference type="NCBI Taxonomy" id="2052148"/>
    <lineage>
        <taxon>Bacteria</taxon>
        <taxon>Bacteria division WOR-3</taxon>
    </lineage>
</organism>
<comment type="caution">
    <text evidence="3">The sequence shown here is derived from an EMBL/GenBank/DDBJ whole genome shotgun (WGS) entry which is preliminary data.</text>
</comment>
<dbReference type="Pfam" id="PF01018">
    <property type="entry name" value="GTP1_OBG"/>
    <property type="match status" value="1"/>
</dbReference>
<dbReference type="SUPFAM" id="SSF82051">
    <property type="entry name" value="Obg GTP-binding protein N-terminal domain"/>
    <property type="match status" value="1"/>
</dbReference>
<feature type="compositionally biased region" description="Gly residues" evidence="1">
    <location>
        <begin position="29"/>
        <end position="39"/>
    </location>
</feature>
<reference evidence="3 4" key="1">
    <citation type="submission" date="2018-06" db="EMBL/GenBank/DDBJ databases">
        <title>Extensive metabolic versatility and redundancy in microbially diverse, dynamic hydrothermal sediments.</title>
        <authorList>
            <person name="Dombrowski N."/>
            <person name="Teske A."/>
            <person name="Baker B.J."/>
        </authorList>
    </citation>
    <scope>NUCLEOTIDE SEQUENCE [LARGE SCALE GENOMIC DNA]</scope>
    <source>
        <strain evidence="3">B36_G15</strain>
    </source>
</reference>
<dbReference type="InterPro" id="IPR036726">
    <property type="entry name" value="GTP1_OBG_dom_sf"/>
</dbReference>
<feature type="region of interest" description="Disordered" evidence="1">
    <location>
        <begin position="18"/>
        <end position="40"/>
    </location>
</feature>
<dbReference type="EMBL" id="QNBE01000022">
    <property type="protein sequence ID" value="RKX70949.1"/>
    <property type="molecule type" value="Genomic_DNA"/>
</dbReference>
<dbReference type="PANTHER" id="PTHR11702">
    <property type="entry name" value="DEVELOPMENTALLY REGULATED GTP-BINDING PROTEIN-RELATED"/>
    <property type="match status" value="1"/>
</dbReference>
<evidence type="ECO:0000259" key="2">
    <source>
        <dbReference type="PROSITE" id="PS51883"/>
    </source>
</evidence>
<dbReference type="GO" id="GO:0042254">
    <property type="term" value="P:ribosome biogenesis"/>
    <property type="evidence" value="ECO:0007669"/>
    <property type="project" value="UniProtKB-UniRule"/>
</dbReference>
<dbReference type="GO" id="GO:0005525">
    <property type="term" value="F:GTP binding"/>
    <property type="evidence" value="ECO:0007669"/>
    <property type="project" value="InterPro"/>
</dbReference>
<gene>
    <name evidence="3" type="ORF">DRP53_03350</name>
</gene>
<proteinExistence type="predicted"/>
<dbReference type="GO" id="GO:0003924">
    <property type="term" value="F:GTPase activity"/>
    <property type="evidence" value="ECO:0007669"/>
    <property type="project" value="InterPro"/>
</dbReference>
<dbReference type="Proteomes" id="UP000268469">
    <property type="component" value="Unassembled WGS sequence"/>
</dbReference>
<evidence type="ECO:0000256" key="1">
    <source>
        <dbReference type="SAM" id="MobiDB-lite"/>
    </source>
</evidence>
<evidence type="ECO:0000313" key="3">
    <source>
        <dbReference type="EMBL" id="RKX70949.1"/>
    </source>
</evidence>
<protein>
    <submittedName>
        <fullName evidence="3">GTPase ObgE</fullName>
    </submittedName>
</protein>
<evidence type="ECO:0000313" key="4">
    <source>
        <dbReference type="Proteomes" id="UP000268469"/>
    </source>
</evidence>
<dbReference type="Gene3D" id="2.70.210.12">
    <property type="entry name" value="GTP1/OBG domain"/>
    <property type="match status" value="1"/>
</dbReference>